<accession>A0ABQ5TGX4</accession>
<sequence length="1982" mass="224492">MFPIDKTLKPHELQLYLAKPNKQIIGKLKYVISPILSVNDTSIHELSFRMPYTVDIDNELQRTPNIDKIKEKYYIKAVYNNIVEWFVITQHTKSSNNSEEKAIESRSLGYIFRYDRMIGYSTNSSNCLMVTNDVLKGTGWQVGYINPEFNLEYRQFDVSSKTKLDFLNEIKEAFDAILIFDTINKTINFYKKEEVSKYKGLNIGYGKYIQSIEDTVDSDEIITRLFVTGNNGLTFNAVNPTGQSYIDDFSYFLYPFEQDEDGNIIRHSDSMDDDVCVDLVKYNNYVSSRKGEFSSLLEEKRKLQEDLFEEENKLVELKSELQIILDSIQIAKTNGTSTSELNNQRKRKNNEVQSVEDVISDIKNSIDSIDSDTEQLRKDLEMEGHFSPTTLDKLRNYIHIGEWSDDNKIDANDLYESGLKRIKEINSPPINVTTNIVNFFEVVEEYHNWDRLNIYDIIRINHDKLDTVIESTISSIQFDFDNKSIDLSIADSEMTNRVRNEKDIYSRMMYTVSKLNTDYNKRKINWETTAYNFNRRNDRISEIPALPTLNENSLSHVKNDDGSVNMTMKWDFPDYEKTEDNSHNIDGFIIYLHHSREDEPYQFGSQMATETLAPDITYNRRSYTFPSIPSNLYYTIGIRSYRRVGSEIHRDGILMSDIVYFNSSNPTTPSFQEVAAKSIMPLKLGELSNNPYNDTIPYQPEKEVDVQARLNGSKYSSQKSEPENPKVDDVWIDTNINKVKVWDGDKWSGDKHLEGVETGLEDTQNKMSEFERKLREELEKSAQELEESQKHIDSELDRIENEVVPDIEKSIKDTYIPRQEYPPEHVPDSGMWVDLSQQPPRTMRWNGEEWVGLAPNEEEINEQIDKIVDSAKQEYKDYTNEEIQKERDRIQAELDEKTRVLNEKVEELVSSVTSKADMEWVNEQLALRGSGIEQSPTPPENPADGLLWMDTSSVPNILKRWNGEKWVKSSPTEAGELGAYTFKEVDEALDAKVSSDTYMVDKDGILSELESNESRITQTEKDIQSSVKQEIYEVDKQGFIERFEGNETSITQNATAITAKASQEELDIVNNTVIGHTTEIELLATGLRSKVESTYVDNAIHGVRSDMENHSTLIDQNAEQIRLQAESITNISGDITSTNSRIDVLSTEITSKVERIEFNNTTGNLSESISEVRQLANGIESTVRNIQIGGRNIAAVNRVNTNQGSLSDYVYRLTRSSGSSNPYLRISREYFELDSDYVATFKVRKISGTVFSMAGHFTSFNGGTTYRDGIEVSSGSWNVGDQNYPNDTETHQYEVHFRTPSTFPTDSAPYWYLQPNRSDYGEDYVLEIWDFQIEKGNKATGWQPAFEDADERMTIAESTITQLEDDITFKVDRDGVSNAININTQGVLIDANKLDITGIVSFINRDGSTGTLIDGDKILTNSITASQLHVDNIFGNSAVIAKIQSDSVLTANLSATKITTGTLNADNVSIINLSATSITAGTLDASKVNIQNLNASSIKTGVLKSIEIEGVNITGSRVASLNSNGEQITIENGIIKFHGENKNTGYIRPAVIGDTTSSFGLVSMATNLSLGFDEDGQFGGTSKSVASWDQNARRAIIAGSDNRDWNGILELRSSFSDRDGNRHVPKIYIDNSTTSSGTRWGSVMVYSGRNNNSPTSNSRYGFEVWQYQGSGDGSATQIFKTDYSTYYGNYSTEIADQLSIGYSRATNERLRIKYDPNGDSSFSTLGTDNYWNTRMKFPGRGSSRVDFPYGLGTSSWGTGRGFAIMLSSNLEHVVTANADTNVMTLYPQRYSGEDVFKITSHHQKGSFRDDLRLSISGTLYVPATYGNTTTNSANIRVGTSAGHFTRNTSLREFKLDIESAQDPYRILQLEARTWYDKGDVERYADAMHKKEKGEAYSLDAVEHIKRIGGLVAEEVVEAELETYADYDENGKLNGVAYDRLWTLLIPIVRDHNELINRLQRAHSEEIARLENRISELEKTINP</sequence>
<evidence type="ECO:0000313" key="5">
    <source>
        <dbReference type="Proteomes" id="UP001275436"/>
    </source>
</evidence>
<dbReference type="Proteomes" id="UP001275436">
    <property type="component" value="Unassembled WGS sequence"/>
</dbReference>
<evidence type="ECO:0008006" key="6">
    <source>
        <dbReference type="Google" id="ProtNLM"/>
    </source>
</evidence>
<keyword evidence="1" id="KW-0175">Coiled coil</keyword>
<comment type="caution">
    <text evidence="4">The sequence shown here is derived from an EMBL/GenBank/DDBJ whole genome shotgun (WGS) entry which is preliminary data.</text>
</comment>
<dbReference type="EMBL" id="BSKO01000001">
    <property type="protein sequence ID" value="GLO66123.1"/>
    <property type="molecule type" value="Genomic_DNA"/>
</dbReference>
<feature type="coiled-coil region" evidence="1">
    <location>
        <begin position="293"/>
        <end position="358"/>
    </location>
</feature>
<feature type="domain" description="YOMG-like N-terminal" evidence="2">
    <location>
        <begin position="17"/>
        <end position="104"/>
    </location>
</feature>
<dbReference type="RefSeq" id="WP_317958008.1">
    <property type="nucleotide sequence ID" value="NZ_BSKO01000001.1"/>
</dbReference>
<feature type="coiled-coil region" evidence="1">
    <location>
        <begin position="1952"/>
        <end position="1979"/>
    </location>
</feature>
<proteinExistence type="predicted"/>
<reference evidence="4 5" key="1">
    <citation type="submission" date="2023-02" db="EMBL/GenBank/DDBJ databases">
        <title>Oceanobacillus kimchii IFOP_LL358 isolated form Alexandrium catenella lab strain.</title>
        <authorList>
            <person name="Gajardo G."/>
            <person name="Ueki S."/>
            <person name="Maruyama F."/>
        </authorList>
    </citation>
    <scope>NUCLEOTIDE SEQUENCE [LARGE SCALE GENOMIC DNA]</scope>
    <source>
        <strain evidence="4 5">IFOP_LL358</strain>
    </source>
</reference>
<evidence type="ECO:0000313" key="4">
    <source>
        <dbReference type="EMBL" id="GLO66123.1"/>
    </source>
</evidence>
<protein>
    <recommendedName>
        <fullName evidence="6">Peptidase S74 domain-containing protein</fullName>
    </recommendedName>
</protein>
<feature type="coiled-coil region" evidence="1">
    <location>
        <begin position="753"/>
        <end position="802"/>
    </location>
</feature>
<organism evidence="4 5">
    <name type="scientific">Oceanobacillus kimchii</name>
    <dbReference type="NCBI Taxonomy" id="746691"/>
    <lineage>
        <taxon>Bacteria</taxon>
        <taxon>Bacillati</taxon>
        <taxon>Bacillota</taxon>
        <taxon>Bacilli</taxon>
        <taxon>Bacillales</taxon>
        <taxon>Bacillaceae</taxon>
        <taxon>Oceanobacillus</taxon>
    </lineage>
</organism>
<keyword evidence="5" id="KW-1185">Reference proteome</keyword>
<feature type="coiled-coil region" evidence="1">
    <location>
        <begin position="861"/>
        <end position="907"/>
    </location>
</feature>
<dbReference type="InterPro" id="IPR055783">
    <property type="entry name" value="DUF7359"/>
</dbReference>
<gene>
    <name evidence="4" type="ORF">MACH08_19070</name>
</gene>
<dbReference type="Pfam" id="PF24049">
    <property type="entry name" value="YOMG_N"/>
    <property type="match status" value="1"/>
</dbReference>
<dbReference type="Pfam" id="PF24058">
    <property type="entry name" value="DUF7359"/>
    <property type="match status" value="1"/>
</dbReference>
<dbReference type="InterPro" id="IPR057796">
    <property type="entry name" value="YOMG-like_N"/>
</dbReference>
<feature type="domain" description="DUF7359" evidence="3">
    <location>
        <begin position="532"/>
        <end position="656"/>
    </location>
</feature>
<evidence type="ECO:0000259" key="2">
    <source>
        <dbReference type="Pfam" id="PF24049"/>
    </source>
</evidence>
<evidence type="ECO:0000256" key="1">
    <source>
        <dbReference type="SAM" id="Coils"/>
    </source>
</evidence>
<name>A0ABQ5TGX4_9BACI</name>
<evidence type="ECO:0000259" key="3">
    <source>
        <dbReference type="Pfam" id="PF24058"/>
    </source>
</evidence>